<sequence length="92" mass="10671">MDNLNPSTIAQKGEKIYQEKYKQLLEKSDFGQYVAIDIETETYYLGKTAEEALEKAKESNPQKIFHLIKIGSEGIFKVAWTLDNKLEDAWHF</sequence>
<dbReference type="AlphaFoldDB" id="A0A1F4S383"/>
<dbReference type="Proteomes" id="UP000177905">
    <property type="component" value="Unassembled WGS sequence"/>
</dbReference>
<protein>
    <recommendedName>
        <fullName evidence="3">DUF5678 domain-containing protein</fullName>
    </recommendedName>
</protein>
<comment type="caution">
    <text evidence="1">The sequence shown here is derived from an EMBL/GenBank/DDBJ whole genome shotgun (WGS) entry which is preliminary data.</text>
</comment>
<evidence type="ECO:0000313" key="2">
    <source>
        <dbReference type="Proteomes" id="UP000177905"/>
    </source>
</evidence>
<accession>A0A1F4S383</accession>
<proteinExistence type="predicted"/>
<evidence type="ECO:0008006" key="3">
    <source>
        <dbReference type="Google" id="ProtNLM"/>
    </source>
</evidence>
<name>A0A1F4S383_UNCSA</name>
<gene>
    <name evidence="1" type="ORF">A2290_07395</name>
</gene>
<organism evidence="1 2">
    <name type="scientific">candidate division WOR-1 bacterium RIFOXYB2_FULL_36_35</name>
    <dbReference type="NCBI Taxonomy" id="1802578"/>
    <lineage>
        <taxon>Bacteria</taxon>
        <taxon>Bacillati</taxon>
        <taxon>Saganbacteria</taxon>
    </lineage>
</organism>
<reference evidence="1 2" key="1">
    <citation type="journal article" date="2016" name="Nat. Commun.">
        <title>Thousands of microbial genomes shed light on interconnected biogeochemical processes in an aquifer system.</title>
        <authorList>
            <person name="Anantharaman K."/>
            <person name="Brown C.T."/>
            <person name="Hug L.A."/>
            <person name="Sharon I."/>
            <person name="Castelle C.J."/>
            <person name="Probst A.J."/>
            <person name="Thomas B.C."/>
            <person name="Singh A."/>
            <person name="Wilkins M.J."/>
            <person name="Karaoz U."/>
            <person name="Brodie E.L."/>
            <person name="Williams K.H."/>
            <person name="Hubbard S.S."/>
            <person name="Banfield J.F."/>
        </authorList>
    </citation>
    <scope>NUCLEOTIDE SEQUENCE [LARGE SCALE GENOMIC DNA]</scope>
</reference>
<evidence type="ECO:0000313" key="1">
    <source>
        <dbReference type="EMBL" id="OGC14906.1"/>
    </source>
</evidence>
<dbReference type="EMBL" id="MEUA01000028">
    <property type="protein sequence ID" value="OGC14906.1"/>
    <property type="molecule type" value="Genomic_DNA"/>
</dbReference>